<evidence type="ECO:0000256" key="1">
    <source>
        <dbReference type="SAM" id="MobiDB-lite"/>
    </source>
</evidence>
<evidence type="ECO:0000313" key="2">
    <source>
        <dbReference type="EMBL" id="PMD24405.1"/>
    </source>
</evidence>
<dbReference type="AlphaFoldDB" id="A0A2J6QDQ6"/>
<proteinExistence type="predicted"/>
<gene>
    <name evidence="2" type="ORF">NA56DRAFT_486642</name>
</gene>
<feature type="compositionally biased region" description="Polar residues" evidence="1">
    <location>
        <begin position="57"/>
        <end position="90"/>
    </location>
</feature>
<accession>A0A2J6QDQ6</accession>
<protein>
    <submittedName>
        <fullName evidence="2">Uncharacterized protein</fullName>
    </submittedName>
</protein>
<feature type="region of interest" description="Disordered" evidence="1">
    <location>
        <begin position="39"/>
        <end position="117"/>
    </location>
</feature>
<organism evidence="2 3">
    <name type="scientific">Hyaloscypha hepaticicola</name>
    <dbReference type="NCBI Taxonomy" id="2082293"/>
    <lineage>
        <taxon>Eukaryota</taxon>
        <taxon>Fungi</taxon>
        <taxon>Dikarya</taxon>
        <taxon>Ascomycota</taxon>
        <taxon>Pezizomycotina</taxon>
        <taxon>Leotiomycetes</taxon>
        <taxon>Helotiales</taxon>
        <taxon>Hyaloscyphaceae</taxon>
        <taxon>Hyaloscypha</taxon>
    </lineage>
</organism>
<evidence type="ECO:0000313" key="3">
    <source>
        <dbReference type="Proteomes" id="UP000235672"/>
    </source>
</evidence>
<dbReference type="Proteomes" id="UP000235672">
    <property type="component" value="Unassembled WGS sequence"/>
</dbReference>
<keyword evidence="3" id="KW-1185">Reference proteome</keyword>
<dbReference type="EMBL" id="KZ613472">
    <property type="protein sequence ID" value="PMD24405.1"/>
    <property type="molecule type" value="Genomic_DNA"/>
</dbReference>
<reference evidence="2 3" key="1">
    <citation type="submission" date="2016-05" db="EMBL/GenBank/DDBJ databases">
        <title>A degradative enzymes factory behind the ericoid mycorrhizal symbiosis.</title>
        <authorList>
            <consortium name="DOE Joint Genome Institute"/>
            <person name="Martino E."/>
            <person name="Morin E."/>
            <person name="Grelet G."/>
            <person name="Kuo A."/>
            <person name="Kohler A."/>
            <person name="Daghino S."/>
            <person name="Barry K."/>
            <person name="Choi C."/>
            <person name="Cichocki N."/>
            <person name="Clum A."/>
            <person name="Copeland A."/>
            <person name="Hainaut M."/>
            <person name="Haridas S."/>
            <person name="Labutti K."/>
            <person name="Lindquist E."/>
            <person name="Lipzen A."/>
            <person name="Khouja H.-R."/>
            <person name="Murat C."/>
            <person name="Ohm R."/>
            <person name="Olson A."/>
            <person name="Spatafora J."/>
            <person name="Veneault-Fourrey C."/>
            <person name="Henrissat B."/>
            <person name="Grigoriev I."/>
            <person name="Martin F."/>
            <person name="Perotto S."/>
        </authorList>
    </citation>
    <scope>NUCLEOTIDE SEQUENCE [LARGE SCALE GENOMIC DNA]</scope>
    <source>
        <strain evidence="2 3">UAMH 7357</strain>
    </source>
</reference>
<feature type="compositionally biased region" description="Acidic residues" evidence="1">
    <location>
        <begin position="91"/>
        <end position="110"/>
    </location>
</feature>
<name>A0A2J6QDQ6_9HELO</name>
<sequence>MEILTKAPTSAVFDLALANSTEGSNEGLPVYVAATRVSTTEGVDKKDQLPIPDQDESSASSNRPPEAGSSGTSASLRTTEVSSPEDSTLFSDEEDADNSPLEEYDLDGDEPELRISDPETYFGNLSELREDIERHSCWWIHSEQTDVSLEATFEHLCDSKAAESMNSIKKSGIWDQGRQ</sequence>